<comment type="caution">
    <text evidence="1">The sequence shown here is derived from an EMBL/GenBank/DDBJ whole genome shotgun (WGS) entry which is preliminary data.</text>
</comment>
<sequence>MDELRSALELATEEELQQLTAILFCRKFNPIDYIHTPDPLEVQSQDREAWLETIENRFRFLAADGITVLRGRTQQVTYRQTLIQVCRYLKIRYSHKLSTTDLEAEIFLNLLKRAWKELPAGDRNEITKRVQIGLSESKLSQPLPLSVQKDPFGWLIKGGSALAVTSIVKPMLLQQIARQFAIHFATYQMAKQAIIQSGTVVATKFQGYMALQAAEKGMAITAARYSAVRGIFSFLGPAMWAWFVADVGWRAISTNYARIIPTIFALAQIRLTRGECWELA</sequence>
<dbReference type="OrthoDB" id="481313at2"/>
<dbReference type="RefSeq" id="WP_073593814.1">
    <property type="nucleotide sequence ID" value="NZ_MRCE01000011.1"/>
</dbReference>
<name>A0A1U7IJZ3_9CYAN</name>
<gene>
    <name evidence="1" type="ORF">NIES2119_12505</name>
</gene>
<organism evidence="1 2">
    <name type="scientific">[Phormidium ambiguum] IAM M-71</name>
    <dbReference type="NCBI Taxonomy" id="454136"/>
    <lineage>
        <taxon>Bacteria</taxon>
        <taxon>Bacillati</taxon>
        <taxon>Cyanobacteriota</taxon>
        <taxon>Cyanophyceae</taxon>
        <taxon>Oscillatoriophycideae</taxon>
        <taxon>Aerosakkonematales</taxon>
        <taxon>Aerosakkonemataceae</taxon>
        <taxon>Floridanema</taxon>
    </lineage>
</organism>
<reference evidence="1 2" key="1">
    <citation type="submission" date="2016-11" db="EMBL/GenBank/DDBJ databases">
        <title>Draft Genome Sequences of Nine Cyanobacterial Strains from Diverse Habitats.</title>
        <authorList>
            <person name="Zhu T."/>
            <person name="Hou S."/>
            <person name="Lu X."/>
            <person name="Hess W.R."/>
        </authorList>
    </citation>
    <scope>NUCLEOTIDE SEQUENCE [LARGE SCALE GENOMIC DNA]</scope>
    <source>
        <strain evidence="1 2">IAM M-71</strain>
    </source>
</reference>
<dbReference type="EMBL" id="MRCE01000011">
    <property type="protein sequence ID" value="OKH37526.1"/>
    <property type="molecule type" value="Genomic_DNA"/>
</dbReference>
<dbReference type="PANTHER" id="PTHR37203">
    <property type="match status" value="1"/>
</dbReference>
<evidence type="ECO:0000313" key="2">
    <source>
        <dbReference type="Proteomes" id="UP000185860"/>
    </source>
</evidence>
<dbReference type="AlphaFoldDB" id="A0A1U7IJZ3"/>
<accession>A0A1U7IJZ3</accession>
<protein>
    <submittedName>
        <fullName evidence="1">Uncharacterized protein</fullName>
    </submittedName>
</protein>
<proteinExistence type="predicted"/>
<dbReference type="Proteomes" id="UP000185860">
    <property type="component" value="Unassembled WGS sequence"/>
</dbReference>
<dbReference type="STRING" id="454136.NIES2119_12505"/>
<evidence type="ECO:0000313" key="1">
    <source>
        <dbReference type="EMBL" id="OKH37526.1"/>
    </source>
</evidence>
<dbReference type="PANTHER" id="PTHR37203:SF3">
    <property type="entry name" value="SLR0975 PROTEIN"/>
    <property type="match status" value="1"/>
</dbReference>